<evidence type="ECO:0000313" key="3">
    <source>
        <dbReference type="Proteomes" id="UP000265581"/>
    </source>
</evidence>
<accession>A0A371NZ39</accession>
<evidence type="ECO:0000313" key="2">
    <source>
        <dbReference type="EMBL" id="REK68959.1"/>
    </source>
</evidence>
<protein>
    <submittedName>
        <fullName evidence="2">Mycothiol system anti-sigma-R factor</fullName>
    </submittedName>
</protein>
<feature type="domain" description="Putative zinc-finger" evidence="1">
    <location>
        <begin position="13"/>
        <end position="46"/>
    </location>
</feature>
<dbReference type="OrthoDB" id="3267840at2"/>
<dbReference type="NCBIfam" id="TIGR03988">
    <property type="entry name" value="antisig_RsrA"/>
    <property type="match status" value="1"/>
</dbReference>
<organism evidence="2 3">
    <name type="scientific">Aeromicrobium endophyticum</name>
    <dbReference type="NCBI Taxonomy" id="2292704"/>
    <lineage>
        <taxon>Bacteria</taxon>
        <taxon>Bacillati</taxon>
        <taxon>Actinomycetota</taxon>
        <taxon>Actinomycetes</taxon>
        <taxon>Propionibacteriales</taxon>
        <taxon>Nocardioidaceae</taxon>
        <taxon>Aeromicrobium</taxon>
    </lineage>
</organism>
<dbReference type="AlphaFoldDB" id="A0A371NZ39"/>
<dbReference type="Proteomes" id="UP000265581">
    <property type="component" value="Unassembled WGS sequence"/>
</dbReference>
<sequence length="93" mass="10406">MTAGSNPCEGPDCEQALENLYLFIDREIDTASCAEIQTHIDECTSCLSEYDLERVVKSLVSRSCSETAPDPLREKVLLSIRTVQVQITEQRIV</sequence>
<comment type="caution">
    <text evidence="2">The sequence shown here is derived from an EMBL/GenBank/DDBJ whole genome shotgun (WGS) entry which is preliminary data.</text>
</comment>
<dbReference type="Pfam" id="PF13490">
    <property type="entry name" value="zf-HC2"/>
    <property type="match status" value="1"/>
</dbReference>
<dbReference type="InterPro" id="IPR024020">
    <property type="entry name" value="Anit_sigma_mycothiol_RsrA"/>
</dbReference>
<proteinExistence type="predicted"/>
<dbReference type="RefSeq" id="WP_119705882.1">
    <property type="nucleotide sequence ID" value="NZ_JBHSOI010000001.1"/>
</dbReference>
<evidence type="ECO:0000259" key="1">
    <source>
        <dbReference type="Pfam" id="PF13490"/>
    </source>
</evidence>
<gene>
    <name evidence="2" type="primary">rsrA</name>
    <name evidence="2" type="ORF">DX116_19055</name>
</gene>
<reference evidence="2 3" key="1">
    <citation type="submission" date="2018-08" db="EMBL/GenBank/DDBJ databases">
        <title>Aeromicrobium sp. M2KJ-4, whole genome shotgun sequence.</title>
        <authorList>
            <person name="Tuo L."/>
        </authorList>
    </citation>
    <scope>NUCLEOTIDE SEQUENCE [LARGE SCALE GENOMIC DNA]</scope>
    <source>
        <strain evidence="2 3">M2KJ-4</strain>
    </source>
</reference>
<name>A0A371NZ39_9ACTN</name>
<dbReference type="InterPro" id="IPR027383">
    <property type="entry name" value="Znf_put"/>
</dbReference>
<keyword evidence="3" id="KW-1185">Reference proteome</keyword>
<dbReference type="EMBL" id="QUBR01000003">
    <property type="protein sequence ID" value="REK68959.1"/>
    <property type="molecule type" value="Genomic_DNA"/>
</dbReference>